<dbReference type="OrthoDB" id="514248at2759"/>
<dbReference type="FunCoup" id="A0A165DNM6">
    <property type="interactions" value="228"/>
</dbReference>
<sequence length="425" mass="46762">NFVELAEAYPPLKPHVFLRQGQPALDFRDPNVQRRLTEAILHRDFNLKLALPNNRLCPAVPNRWDYVAWINEILVSSYDVSPSSIHGIDIGTGASAIYTLLGCRSHASWSMVGTVDVDATSLHWARENVALNGLQDRIEVMAVDMSQPIVQPLVAHPDIQFDFLMCNPPFYSSADEIADLAAMKEFDPNGVCTGSDNEMIIAGGEVGFVGQIVRESVQLRTRCRWYSSLLGKLSSVREIVELVRSEKINNYVIGEITQGRTKRWAIAWSFGDARLPDGVGRPASLALKTLVPPSNTFAHRLASPMPPSEALGIVYGIAASISELELYVCAPALAFTATAKRNTWSRAARREQARRMSTDGEPTANAPIALQARISLKTTGDGGSAPPTVQIKWTIGQDRALYESFCSHFARKVDERARQPADHLA</sequence>
<dbReference type="Pfam" id="PF05971">
    <property type="entry name" value="Methyltransf_10"/>
    <property type="match status" value="1"/>
</dbReference>
<dbReference type="PANTHER" id="PTHR13393:SF0">
    <property type="entry name" value="RNA N6-ADENOSINE-METHYLTRANSFERASE METTL16"/>
    <property type="match status" value="1"/>
</dbReference>
<gene>
    <name evidence="3" type="ORF">CALCODRAFT_440486</name>
</gene>
<dbReference type="GO" id="GO:0070475">
    <property type="term" value="P:rRNA base methylation"/>
    <property type="evidence" value="ECO:0007669"/>
    <property type="project" value="TreeGrafter"/>
</dbReference>
<reference evidence="3 4" key="1">
    <citation type="journal article" date="2016" name="Mol. Biol. Evol.">
        <title>Comparative Genomics of Early-Diverging Mushroom-Forming Fungi Provides Insights into the Origins of Lignocellulose Decay Capabilities.</title>
        <authorList>
            <person name="Nagy L.G."/>
            <person name="Riley R."/>
            <person name="Tritt A."/>
            <person name="Adam C."/>
            <person name="Daum C."/>
            <person name="Floudas D."/>
            <person name="Sun H."/>
            <person name="Yadav J.S."/>
            <person name="Pangilinan J."/>
            <person name="Larsson K.H."/>
            <person name="Matsuura K."/>
            <person name="Barry K."/>
            <person name="Labutti K."/>
            <person name="Kuo R."/>
            <person name="Ohm R.A."/>
            <person name="Bhattacharya S.S."/>
            <person name="Shirouzu T."/>
            <person name="Yoshinaga Y."/>
            <person name="Martin F.M."/>
            <person name="Grigoriev I.V."/>
            <person name="Hibbett D.S."/>
        </authorList>
    </citation>
    <scope>NUCLEOTIDE SEQUENCE [LARGE SCALE GENOMIC DNA]</scope>
    <source>
        <strain evidence="3 4">HHB12733</strain>
    </source>
</reference>
<dbReference type="AlphaFoldDB" id="A0A165DNM6"/>
<dbReference type="STRING" id="1353952.A0A165DNM6"/>
<dbReference type="EMBL" id="KV424044">
    <property type="protein sequence ID" value="KZT53193.1"/>
    <property type="molecule type" value="Genomic_DNA"/>
</dbReference>
<dbReference type="InterPro" id="IPR010286">
    <property type="entry name" value="METTL16/RlmF"/>
</dbReference>
<dbReference type="SUPFAM" id="SSF53335">
    <property type="entry name" value="S-adenosyl-L-methionine-dependent methyltransferases"/>
    <property type="match status" value="1"/>
</dbReference>
<dbReference type="PANTHER" id="PTHR13393">
    <property type="entry name" value="SAM-DEPENDENT METHYLTRANSFERASE"/>
    <property type="match status" value="1"/>
</dbReference>
<proteinExistence type="predicted"/>
<dbReference type="GO" id="GO:0008168">
    <property type="term" value="F:methyltransferase activity"/>
    <property type="evidence" value="ECO:0007669"/>
    <property type="project" value="UniProtKB-KW"/>
</dbReference>
<dbReference type="Gene3D" id="3.40.50.150">
    <property type="entry name" value="Vaccinia Virus protein VP39"/>
    <property type="match status" value="1"/>
</dbReference>
<organism evidence="3 4">
    <name type="scientific">Calocera cornea HHB12733</name>
    <dbReference type="NCBI Taxonomy" id="1353952"/>
    <lineage>
        <taxon>Eukaryota</taxon>
        <taxon>Fungi</taxon>
        <taxon>Dikarya</taxon>
        <taxon>Basidiomycota</taxon>
        <taxon>Agaricomycotina</taxon>
        <taxon>Dacrymycetes</taxon>
        <taxon>Dacrymycetales</taxon>
        <taxon>Dacrymycetaceae</taxon>
        <taxon>Calocera</taxon>
    </lineage>
</organism>
<evidence type="ECO:0000313" key="3">
    <source>
        <dbReference type="EMBL" id="KZT53193.1"/>
    </source>
</evidence>
<dbReference type="InterPro" id="IPR029063">
    <property type="entry name" value="SAM-dependent_MTases_sf"/>
</dbReference>
<accession>A0A165DNM6</accession>
<dbReference type="GO" id="GO:0005634">
    <property type="term" value="C:nucleus"/>
    <property type="evidence" value="ECO:0007669"/>
    <property type="project" value="TreeGrafter"/>
</dbReference>
<dbReference type="InParanoid" id="A0A165DNM6"/>
<protein>
    <recommendedName>
        <fullName evidence="5">S-adenosyl-L-methionine dependent methyltransferase</fullName>
    </recommendedName>
</protein>
<evidence type="ECO:0000256" key="1">
    <source>
        <dbReference type="ARBA" id="ARBA00022603"/>
    </source>
</evidence>
<keyword evidence="4" id="KW-1185">Reference proteome</keyword>
<evidence type="ECO:0000313" key="4">
    <source>
        <dbReference type="Proteomes" id="UP000076842"/>
    </source>
</evidence>
<evidence type="ECO:0000256" key="2">
    <source>
        <dbReference type="ARBA" id="ARBA00022679"/>
    </source>
</evidence>
<feature type="non-terminal residue" evidence="3">
    <location>
        <position position="1"/>
    </location>
</feature>
<evidence type="ECO:0008006" key="5">
    <source>
        <dbReference type="Google" id="ProtNLM"/>
    </source>
</evidence>
<name>A0A165DNM6_9BASI</name>
<dbReference type="Proteomes" id="UP000076842">
    <property type="component" value="Unassembled WGS sequence"/>
</dbReference>
<dbReference type="CDD" id="cd02440">
    <property type="entry name" value="AdoMet_MTases"/>
    <property type="match status" value="1"/>
</dbReference>
<keyword evidence="1" id="KW-0489">Methyltransferase</keyword>
<keyword evidence="2" id="KW-0808">Transferase</keyword>